<keyword evidence="5" id="KW-0862">Zinc</keyword>
<keyword evidence="3" id="KW-0479">Metal-binding</keyword>
<dbReference type="PANTHER" id="PTHR16079:SF4">
    <property type="entry name" value="E3 UBIQUITIN-PROTEIN LIGASE CHFR"/>
    <property type="match status" value="1"/>
</dbReference>
<dbReference type="OrthoDB" id="5330228at2759"/>
<dbReference type="PROSITE" id="PS00518">
    <property type="entry name" value="ZF_RING_1"/>
    <property type="match status" value="1"/>
</dbReference>
<dbReference type="GO" id="GO:0005634">
    <property type="term" value="C:nucleus"/>
    <property type="evidence" value="ECO:0007669"/>
    <property type="project" value="TreeGrafter"/>
</dbReference>
<evidence type="ECO:0000313" key="11">
    <source>
        <dbReference type="Proteomes" id="UP000299102"/>
    </source>
</evidence>
<dbReference type="SUPFAM" id="SSF49879">
    <property type="entry name" value="SMAD/FHA domain"/>
    <property type="match status" value="1"/>
</dbReference>
<dbReference type="Proteomes" id="UP000299102">
    <property type="component" value="Unassembled WGS sequence"/>
</dbReference>
<keyword evidence="11" id="KW-1185">Reference proteome</keyword>
<evidence type="ECO:0000259" key="9">
    <source>
        <dbReference type="PROSITE" id="PS50089"/>
    </source>
</evidence>
<feature type="coiled-coil region" evidence="7">
    <location>
        <begin position="487"/>
        <end position="567"/>
    </location>
</feature>
<evidence type="ECO:0000256" key="5">
    <source>
        <dbReference type="ARBA" id="ARBA00022833"/>
    </source>
</evidence>
<protein>
    <recommendedName>
        <fullName evidence="2">E3 ubiquitin-protein ligase CHFR</fullName>
    </recommendedName>
</protein>
<dbReference type="GO" id="GO:0004842">
    <property type="term" value="F:ubiquitin-protein transferase activity"/>
    <property type="evidence" value="ECO:0007669"/>
    <property type="project" value="TreeGrafter"/>
</dbReference>
<organism evidence="10 11">
    <name type="scientific">Eumeta variegata</name>
    <name type="common">Bagworm moth</name>
    <name type="synonym">Eumeta japonica</name>
    <dbReference type="NCBI Taxonomy" id="151549"/>
    <lineage>
        <taxon>Eukaryota</taxon>
        <taxon>Metazoa</taxon>
        <taxon>Ecdysozoa</taxon>
        <taxon>Arthropoda</taxon>
        <taxon>Hexapoda</taxon>
        <taxon>Insecta</taxon>
        <taxon>Pterygota</taxon>
        <taxon>Neoptera</taxon>
        <taxon>Endopterygota</taxon>
        <taxon>Lepidoptera</taxon>
        <taxon>Glossata</taxon>
        <taxon>Ditrysia</taxon>
        <taxon>Tineoidea</taxon>
        <taxon>Psychidae</taxon>
        <taxon>Oiketicinae</taxon>
        <taxon>Eumeta</taxon>
    </lineage>
</organism>
<dbReference type="SMART" id="SM00240">
    <property type="entry name" value="FHA"/>
    <property type="match status" value="1"/>
</dbReference>
<dbReference type="AlphaFoldDB" id="A0A4C1VRY4"/>
<evidence type="ECO:0000256" key="1">
    <source>
        <dbReference type="ARBA" id="ARBA00005797"/>
    </source>
</evidence>
<dbReference type="InterPro" id="IPR052256">
    <property type="entry name" value="E3_ubiquitin-ligase_CHFR"/>
</dbReference>
<dbReference type="EMBL" id="BGZK01000399">
    <property type="protein sequence ID" value="GBP41443.1"/>
    <property type="molecule type" value="Genomic_DNA"/>
</dbReference>
<dbReference type="InterPro" id="IPR013083">
    <property type="entry name" value="Znf_RING/FYVE/PHD"/>
</dbReference>
<feature type="coiled-coil region" evidence="7">
    <location>
        <begin position="158"/>
        <end position="307"/>
    </location>
</feature>
<dbReference type="PANTHER" id="PTHR16079">
    <property type="entry name" value="UBIQUITIN LIGASE PROTEIN CHFR"/>
    <property type="match status" value="1"/>
</dbReference>
<dbReference type="PROSITE" id="PS50006">
    <property type="entry name" value="FHA_DOMAIN"/>
    <property type="match status" value="1"/>
</dbReference>
<keyword evidence="4 6" id="KW-0863">Zinc-finger</keyword>
<evidence type="ECO:0000256" key="4">
    <source>
        <dbReference type="ARBA" id="ARBA00022771"/>
    </source>
</evidence>
<comment type="similarity">
    <text evidence="1">Belongs to the CHFR family.</text>
</comment>
<proteinExistence type="inferred from homology"/>
<dbReference type="GO" id="GO:0006511">
    <property type="term" value="P:ubiquitin-dependent protein catabolic process"/>
    <property type="evidence" value="ECO:0007669"/>
    <property type="project" value="TreeGrafter"/>
</dbReference>
<dbReference type="SUPFAM" id="SSF57850">
    <property type="entry name" value="RING/U-box"/>
    <property type="match status" value="1"/>
</dbReference>
<dbReference type="Pfam" id="PF00498">
    <property type="entry name" value="FHA"/>
    <property type="match status" value="1"/>
</dbReference>
<feature type="coiled-coil region" evidence="7">
    <location>
        <begin position="372"/>
        <end position="435"/>
    </location>
</feature>
<evidence type="ECO:0000256" key="6">
    <source>
        <dbReference type="PROSITE-ProRule" id="PRU00175"/>
    </source>
</evidence>
<dbReference type="SMART" id="SM00184">
    <property type="entry name" value="RING"/>
    <property type="match status" value="1"/>
</dbReference>
<dbReference type="PROSITE" id="PS50089">
    <property type="entry name" value="ZF_RING_2"/>
    <property type="match status" value="1"/>
</dbReference>
<gene>
    <name evidence="10" type="primary">rnf8</name>
    <name evidence="10" type="ORF">EVAR_36199_1</name>
</gene>
<feature type="domain" description="FHA" evidence="8">
    <location>
        <begin position="31"/>
        <end position="80"/>
    </location>
</feature>
<evidence type="ECO:0000256" key="7">
    <source>
        <dbReference type="SAM" id="Coils"/>
    </source>
</evidence>
<dbReference type="GO" id="GO:0016567">
    <property type="term" value="P:protein ubiquitination"/>
    <property type="evidence" value="ECO:0007669"/>
    <property type="project" value="TreeGrafter"/>
</dbReference>
<evidence type="ECO:0000259" key="8">
    <source>
        <dbReference type="PROSITE" id="PS50006"/>
    </source>
</evidence>
<dbReference type="STRING" id="151549.A0A4C1VRY4"/>
<dbReference type="InterPro" id="IPR000253">
    <property type="entry name" value="FHA_dom"/>
</dbReference>
<accession>A0A4C1VRY4</accession>
<name>A0A4C1VRY4_EUMVA</name>
<reference evidence="10 11" key="1">
    <citation type="journal article" date="2019" name="Commun. Biol.">
        <title>The bagworm genome reveals a unique fibroin gene that provides high tensile strength.</title>
        <authorList>
            <person name="Kono N."/>
            <person name="Nakamura H."/>
            <person name="Ohtoshi R."/>
            <person name="Tomita M."/>
            <person name="Numata K."/>
            <person name="Arakawa K."/>
        </authorList>
    </citation>
    <scope>NUCLEOTIDE SEQUENCE [LARGE SCALE GENOMIC DNA]</scope>
</reference>
<sequence>MEEKFPSLITTKTLKPEFKHLERIPISCNEFSIGRGLDNDLNISYLALSRKHCKFKKTENDEWTFEDLSTFGIKLNGKSLIKGCTHTLHSNDIIALDVCNEFEYKFVVPEEEPPKKLRKIDEISSDTVCEKFKESQNYEIQLMENKIHSTQQLQYVSLERKRWLNLELKRNVQHLEDEYSLQIENLKGEKKEIEMQKLQLEQERDAQIVCMKQEMDSKLSELMEKIKEHYTKEAALLRENSILKERLMRERNEFLLKLNKENSSKQDMLVELEEKIRKQEIVRMQEKQLLENALREETEQLRITKEKYIVRQGCVASPWLFNLFMNSCLYDLKEYENELRIDELFIKSLLYADNQGILGYCSRNLVAVNVTKTKVMVELKDLEEKKKLREKELELALEHMKTLLENQLEQTKLKQIEAEQQLHQKTEEINKIKEHDKTKMEELVTKDFEARNIRGRSSFVILNYLEHVQYDALFLEVMVFDQAYWDRAREDAEKKLAEAQIRAIKSEEELQKKMKEREIELATLAADRIQLQAEQSNEVIYNLQKQLEVMRSQLQTMEERNNTVEVAEYIEVGETSKESALAEVGALMESELQCSICAELLVHPVTLGCSHTFCHYCITRWRQKSNNCPNCRVTIKSDAKSLAIETFIEKMVKNLSDDMKKKREEMLKEREAEAHRILAETYGDNALSDTTRRDWFRFFKNNDFELYDEERSGAPETFEDEKLEELLHQNRRR</sequence>
<evidence type="ECO:0000313" key="10">
    <source>
        <dbReference type="EMBL" id="GBP41443.1"/>
    </source>
</evidence>
<feature type="domain" description="RING-type" evidence="9">
    <location>
        <begin position="594"/>
        <end position="632"/>
    </location>
</feature>
<dbReference type="InterPro" id="IPR017907">
    <property type="entry name" value="Znf_RING_CS"/>
</dbReference>
<dbReference type="Gene3D" id="3.30.40.10">
    <property type="entry name" value="Zinc/RING finger domain, C3HC4 (zinc finger)"/>
    <property type="match status" value="1"/>
</dbReference>
<dbReference type="GO" id="GO:0008270">
    <property type="term" value="F:zinc ion binding"/>
    <property type="evidence" value="ECO:0007669"/>
    <property type="project" value="UniProtKB-KW"/>
</dbReference>
<dbReference type="Gene3D" id="1.10.10.1450">
    <property type="match status" value="1"/>
</dbReference>
<dbReference type="InterPro" id="IPR008984">
    <property type="entry name" value="SMAD_FHA_dom_sf"/>
</dbReference>
<dbReference type="Gene3D" id="2.60.200.20">
    <property type="match status" value="1"/>
</dbReference>
<evidence type="ECO:0000256" key="3">
    <source>
        <dbReference type="ARBA" id="ARBA00022723"/>
    </source>
</evidence>
<dbReference type="InterPro" id="IPR001841">
    <property type="entry name" value="Znf_RING"/>
</dbReference>
<evidence type="ECO:0000256" key="2">
    <source>
        <dbReference type="ARBA" id="ARBA00017908"/>
    </source>
</evidence>
<dbReference type="Pfam" id="PF13923">
    <property type="entry name" value="zf-C3HC4_2"/>
    <property type="match status" value="1"/>
</dbReference>
<comment type="caution">
    <text evidence="10">The sequence shown here is derived from an EMBL/GenBank/DDBJ whole genome shotgun (WGS) entry which is preliminary data.</text>
</comment>
<keyword evidence="7" id="KW-0175">Coiled coil</keyword>